<accession>A0A2H4PZG5</accession>
<protein>
    <recommendedName>
        <fullName evidence="3">PIN domain-containing protein</fullName>
    </recommendedName>
</protein>
<name>A0A1H6XBC5_9EURY</name>
<accession>A0A1H6XBC5</accession>
<dbReference type="Proteomes" id="UP000198888">
    <property type="component" value="Unassembled WGS sequence"/>
</dbReference>
<dbReference type="EMBL" id="FNYR01000037">
    <property type="protein sequence ID" value="SEJ26471.1"/>
    <property type="molecule type" value="Genomic_DNA"/>
</dbReference>
<dbReference type="AlphaFoldDB" id="A0A1H6XBC5"/>
<dbReference type="STRING" id="1073996.SAMN05444271_13719"/>
<evidence type="ECO:0000313" key="2">
    <source>
        <dbReference type="Proteomes" id="UP000198888"/>
    </source>
</evidence>
<sequence>MDKQATIVVDTNVLLNLATPVVDSRPMAPTGADPLKTVLSVYDVHVPDSVLGEVTDATGGDDLLAAAAELVLQAANYLTTHDVDGAIAEPLNYGLDQGESHGIWLANELEAAMFVTDEFNTTNYLFVSLALADRNRLFTTPHLLCVLADYEVVSREYVDAVLTYYCETKGWEPGYIDQLRRAFLSE</sequence>
<gene>
    <name evidence="1" type="ORF">SAMN05444271_13719</name>
</gene>
<dbReference type="RefSeq" id="WP_089673652.1">
    <property type="nucleotide sequence ID" value="NZ_CP024845.1"/>
</dbReference>
<evidence type="ECO:0008006" key="3">
    <source>
        <dbReference type="Google" id="ProtNLM"/>
    </source>
</evidence>
<dbReference type="KEGG" id="hae:halTADL_0657"/>
<proteinExistence type="predicted"/>
<keyword evidence="2" id="KW-1185">Reference proteome</keyword>
<reference evidence="1 2" key="1">
    <citation type="submission" date="2016-10" db="EMBL/GenBank/DDBJ databases">
        <authorList>
            <person name="de Groot N.N."/>
        </authorList>
    </citation>
    <scope>NUCLEOTIDE SEQUENCE [LARGE SCALE GENOMIC DNA]</scope>
    <source>
        <strain evidence="1 2">DSM 22187</strain>
    </source>
</reference>
<dbReference type="OrthoDB" id="211802at2157"/>
<organism evidence="1 2">
    <name type="scientific">Halohasta litchfieldiae</name>
    <dbReference type="NCBI Taxonomy" id="1073996"/>
    <lineage>
        <taxon>Archaea</taxon>
        <taxon>Methanobacteriati</taxon>
        <taxon>Methanobacteriota</taxon>
        <taxon>Stenosarchaea group</taxon>
        <taxon>Halobacteria</taxon>
        <taxon>Halobacteriales</taxon>
        <taxon>Haloferacaceae</taxon>
        <taxon>Halohasta</taxon>
    </lineage>
</organism>
<evidence type="ECO:0000313" key="1">
    <source>
        <dbReference type="EMBL" id="SEJ26471.1"/>
    </source>
</evidence>
<dbReference type="GeneID" id="35001476"/>